<organism evidence="4 5">
    <name type="scientific">Diatraea saccharalis</name>
    <name type="common">sugarcane borer</name>
    <dbReference type="NCBI Taxonomy" id="40085"/>
    <lineage>
        <taxon>Eukaryota</taxon>
        <taxon>Metazoa</taxon>
        <taxon>Ecdysozoa</taxon>
        <taxon>Arthropoda</taxon>
        <taxon>Hexapoda</taxon>
        <taxon>Insecta</taxon>
        <taxon>Pterygota</taxon>
        <taxon>Neoptera</taxon>
        <taxon>Endopterygota</taxon>
        <taxon>Lepidoptera</taxon>
        <taxon>Glossata</taxon>
        <taxon>Ditrysia</taxon>
        <taxon>Pyraloidea</taxon>
        <taxon>Crambidae</taxon>
        <taxon>Crambinae</taxon>
        <taxon>Diatraea</taxon>
    </lineage>
</organism>
<dbReference type="InterPro" id="IPR035914">
    <property type="entry name" value="Sperma_CUB_dom_sf"/>
</dbReference>
<dbReference type="InterPro" id="IPR053207">
    <property type="entry name" value="Non-NMDA_GluR_Accessory"/>
</dbReference>
<feature type="domain" description="CUB" evidence="3">
    <location>
        <begin position="189"/>
        <end position="309"/>
    </location>
</feature>
<dbReference type="FunFam" id="2.60.120.290:FF:000058">
    <property type="entry name" value="CUB domaincontaining protein"/>
    <property type="match status" value="1"/>
</dbReference>
<dbReference type="Pfam" id="PF00431">
    <property type="entry name" value="CUB"/>
    <property type="match status" value="3"/>
</dbReference>
<accession>A0A9N9R0K0</accession>
<sequence length="777" mass="88110">MNKKRIQPNRRFLVAKFDGDTLVKNESHRHSPNNCEPQVTVGCKVLEWRPRTGRGSVGRPPTRWTDDLVKVAGSRWMREAQDRSLWRFLGEAYAQQWACFQGDYLKVYSEGGTHGPGPPGVNEYSAWSRSICGNRADAPPALYSHGPLLVLEFHSGSKISNATGFVGTYKFIDRRNFETDGIPVPDTWCDYVFNSQPNRPAHGRLYSPRYPSSYPSNIRCTYHFNARQNERIRLLFEESFLQKGDESCLDRADIIKVFDGRLPTAPVLALICNEVIGYEILSSGPDLLVQFTANSNSPGQGFKASYQFQMDDIISTDSDIRKSSTTEPITGLGPAVSAATSSCDQVFRSDKSKSGKLSSPLYPKPYLQKTQCHYDFLARGRERVRLVFEDFSMQRTTNNVIDCESMDSLDVFLYVDGRLEKMISFCGDETPKPIMSNGPKLSLEFRGMFSSRRSIGFKLSYYFVEDYAITTGNQLLEFPCAFVFNSSERTRGVVTSPNYPGQYPRDTECNYFFYGFENEKIHLYFTHFDVEGVLPCEAISASDYVQFSSQMINSDSRRHCGQLKELHVTSDKNFMRVTFKSNDRLDGTGFKADYIFLRDSQMNSMIMPDTVDSSSINNCRYSRDQWFDMLSEACMTFSVLFGGSVDSPSRIRSDIGLLSWKVYTYMDELEVHNNGLTYYKGGGQSGLCLTISHIRVAYPDTALVILAEPVQKKVALLHASLLSCDDNFWPEPGLEHSLHDPRPFPRRYGSRRGLSVIRCLGGFRKAALTYDHLVRMD</sequence>
<comment type="caution">
    <text evidence="2">Lacks conserved residue(s) required for the propagation of feature annotation.</text>
</comment>
<dbReference type="PANTHER" id="PTHR47537:SF2">
    <property type="entry name" value="CUBILIN"/>
    <property type="match status" value="1"/>
</dbReference>
<dbReference type="CDD" id="cd00041">
    <property type="entry name" value="CUB"/>
    <property type="match status" value="3"/>
</dbReference>
<dbReference type="SMART" id="SM00042">
    <property type="entry name" value="CUB"/>
    <property type="match status" value="3"/>
</dbReference>
<proteinExistence type="predicted"/>
<name>A0A9N9R0K0_9NEOP</name>
<dbReference type="InterPro" id="IPR000859">
    <property type="entry name" value="CUB_dom"/>
</dbReference>
<evidence type="ECO:0000256" key="1">
    <source>
        <dbReference type="ARBA" id="ARBA00023157"/>
    </source>
</evidence>
<dbReference type="OrthoDB" id="6369184at2759"/>
<feature type="domain" description="CUB" evidence="3">
    <location>
        <begin position="480"/>
        <end position="597"/>
    </location>
</feature>
<feature type="domain" description="CUB" evidence="3">
    <location>
        <begin position="343"/>
        <end position="464"/>
    </location>
</feature>
<gene>
    <name evidence="4" type="ORF">DIATSA_LOCUS5041</name>
</gene>
<protein>
    <recommendedName>
        <fullName evidence="3">CUB domain-containing protein</fullName>
    </recommendedName>
</protein>
<dbReference type="AlphaFoldDB" id="A0A9N9R0K0"/>
<evidence type="ECO:0000256" key="2">
    <source>
        <dbReference type="PROSITE-ProRule" id="PRU00059"/>
    </source>
</evidence>
<dbReference type="PANTHER" id="PTHR47537">
    <property type="entry name" value="CUBILIN"/>
    <property type="match status" value="1"/>
</dbReference>
<evidence type="ECO:0000313" key="4">
    <source>
        <dbReference type="EMBL" id="CAG9787135.1"/>
    </source>
</evidence>
<evidence type="ECO:0000259" key="3">
    <source>
        <dbReference type="PROSITE" id="PS01180"/>
    </source>
</evidence>
<dbReference type="SUPFAM" id="SSF49854">
    <property type="entry name" value="Spermadhesin, CUB domain"/>
    <property type="match status" value="3"/>
</dbReference>
<dbReference type="PROSITE" id="PS01180">
    <property type="entry name" value="CUB"/>
    <property type="match status" value="3"/>
</dbReference>
<keyword evidence="5" id="KW-1185">Reference proteome</keyword>
<dbReference type="GO" id="GO:0005886">
    <property type="term" value="C:plasma membrane"/>
    <property type="evidence" value="ECO:0007669"/>
    <property type="project" value="TreeGrafter"/>
</dbReference>
<keyword evidence="1" id="KW-1015">Disulfide bond</keyword>
<dbReference type="Gene3D" id="2.60.120.290">
    <property type="entry name" value="Spermadhesin, CUB domain"/>
    <property type="match status" value="4"/>
</dbReference>
<dbReference type="Proteomes" id="UP001153714">
    <property type="component" value="Chromosome 17"/>
</dbReference>
<evidence type="ECO:0000313" key="5">
    <source>
        <dbReference type="Proteomes" id="UP001153714"/>
    </source>
</evidence>
<reference evidence="4" key="2">
    <citation type="submission" date="2022-10" db="EMBL/GenBank/DDBJ databases">
        <authorList>
            <consortium name="ENA_rothamsted_submissions"/>
            <consortium name="culmorum"/>
            <person name="King R."/>
        </authorList>
    </citation>
    <scope>NUCLEOTIDE SEQUENCE</scope>
</reference>
<reference evidence="4" key="1">
    <citation type="submission" date="2021-12" db="EMBL/GenBank/DDBJ databases">
        <authorList>
            <person name="King R."/>
        </authorList>
    </citation>
    <scope>NUCLEOTIDE SEQUENCE</scope>
</reference>
<dbReference type="EMBL" id="OU893348">
    <property type="protein sequence ID" value="CAG9787135.1"/>
    <property type="molecule type" value="Genomic_DNA"/>
</dbReference>